<sequence length="158" mass="16943">MHISSWKNLKTAAAVGAVGAVALGVLGAAPAVAGPHDDGPQSSNSTSTGNQQGQSQQGQGQQSQQGQQGRQDERREDNRRDREILGRVVARSGVNIRSTPSTKGRVLGSFRSGALIKIECKVIGESVLGNNRWYKLDDRPGFVAARWVQNLSPVPWCR</sequence>
<evidence type="ECO:0000259" key="3">
    <source>
        <dbReference type="Pfam" id="PF08239"/>
    </source>
</evidence>
<dbReference type="Pfam" id="PF08239">
    <property type="entry name" value="SH3_3"/>
    <property type="match status" value="1"/>
</dbReference>
<feature type="compositionally biased region" description="Basic and acidic residues" evidence="1">
    <location>
        <begin position="70"/>
        <end position="85"/>
    </location>
</feature>
<accession>A0A918DVJ5</accession>
<name>A0A918DVJ5_9ACTN</name>
<dbReference type="Proteomes" id="UP000641932">
    <property type="component" value="Unassembled WGS sequence"/>
</dbReference>
<dbReference type="InterPro" id="IPR003646">
    <property type="entry name" value="SH3-like_bac-type"/>
</dbReference>
<evidence type="ECO:0000313" key="4">
    <source>
        <dbReference type="EMBL" id="GGO85204.1"/>
    </source>
</evidence>
<reference evidence="4" key="1">
    <citation type="journal article" date="2014" name="Int. J. Syst. Evol. Microbiol.">
        <title>Complete genome sequence of Corynebacterium casei LMG S-19264T (=DSM 44701T), isolated from a smear-ripened cheese.</title>
        <authorList>
            <consortium name="US DOE Joint Genome Institute (JGI-PGF)"/>
            <person name="Walter F."/>
            <person name="Albersmeier A."/>
            <person name="Kalinowski J."/>
            <person name="Ruckert C."/>
        </authorList>
    </citation>
    <scope>NUCLEOTIDE SEQUENCE</scope>
    <source>
        <strain evidence="4">CGMCC 4.7201</strain>
    </source>
</reference>
<evidence type="ECO:0000256" key="1">
    <source>
        <dbReference type="SAM" id="MobiDB-lite"/>
    </source>
</evidence>
<feature type="region of interest" description="Disordered" evidence="1">
    <location>
        <begin position="30"/>
        <end position="98"/>
    </location>
</feature>
<proteinExistence type="predicted"/>
<dbReference type="EMBL" id="BMMS01000006">
    <property type="protein sequence ID" value="GGO85204.1"/>
    <property type="molecule type" value="Genomic_DNA"/>
</dbReference>
<keyword evidence="2" id="KW-0732">Signal</keyword>
<dbReference type="RefSeq" id="WP_189131046.1">
    <property type="nucleotide sequence ID" value="NZ_BMMS01000006.1"/>
</dbReference>
<organism evidence="4 5">
    <name type="scientific">Wenjunlia tyrosinilytica</name>
    <dbReference type="NCBI Taxonomy" id="1544741"/>
    <lineage>
        <taxon>Bacteria</taxon>
        <taxon>Bacillati</taxon>
        <taxon>Actinomycetota</taxon>
        <taxon>Actinomycetes</taxon>
        <taxon>Kitasatosporales</taxon>
        <taxon>Streptomycetaceae</taxon>
        <taxon>Wenjunlia</taxon>
    </lineage>
</organism>
<keyword evidence="5" id="KW-1185">Reference proteome</keyword>
<evidence type="ECO:0000313" key="5">
    <source>
        <dbReference type="Proteomes" id="UP000641932"/>
    </source>
</evidence>
<feature type="compositionally biased region" description="Low complexity" evidence="1">
    <location>
        <begin position="41"/>
        <end position="69"/>
    </location>
</feature>
<feature type="signal peptide" evidence="2">
    <location>
        <begin position="1"/>
        <end position="33"/>
    </location>
</feature>
<feature type="domain" description="SH3b" evidence="3">
    <location>
        <begin position="92"/>
        <end position="149"/>
    </location>
</feature>
<reference evidence="4" key="2">
    <citation type="submission" date="2020-09" db="EMBL/GenBank/DDBJ databases">
        <authorList>
            <person name="Sun Q."/>
            <person name="Zhou Y."/>
        </authorList>
    </citation>
    <scope>NUCLEOTIDE SEQUENCE</scope>
    <source>
        <strain evidence="4">CGMCC 4.7201</strain>
    </source>
</reference>
<dbReference type="Gene3D" id="2.30.30.40">
    <property type="entry name" value="SH3 Domains"/>
    <property type="match status" value="1"/>
</dbReference>
<feature type="chain" id="PRO_5039634045" description="SH3b domain-containing protein" evidence="2">
    <location>
        <begin position="34"/>
        <end position="158"/>
    </location>
</feature>
<comment type="caution">
    <text evidence="4">The sequence shown here is derived from an EMBL/GenBank/DDBJ whole genome shotgun (WGS) entry which is preliminary data.</text>
</comment>
<evidence type="ECO:0000256" key="2">
    <source>
        <dbReference type="SAM" id="SignalP"/>
    </source>
</evidence>
<dbReference type="AlphaFoldDB" id="A0A918DVJ5"/>
<protein>
    <recommendedName>
        <fullName evidence="3">SH3b domain-containing protein</fullName>
    </recommendedName>
</protein>
<gene>
    <name evidence="4" type="ORF">GCM10012280_18450</name>
</gene>